<organism evidence="1 2">
    <name type="scientific">Prochlorococcus marinus (strain MIT 9312)</name>
    <dbReference type="NCBI Taxonomy" id="74546"/>
    <lineage>
        <taxon>Bacteria</taxon>
        <taxon>Bacillati</taxon>
        <taxon>Cyanobacteriota</taxon>
        <taxon>Cyanophyceae</taxon>
        <taxon>Synechococcales</taxon>
        <taxon>Prochlorococcaceae</taxon>
        <taxon>Prochlorococcus</taxon>
    </lineage>
</organism>
<proteinExistence type="predicted"/>
<dbReference type="OrthoDB" id="9914456at2"/>
<dbReference type="HOGENOM" id="CLU_592947_0_0_3"/>
<name>Q31A45_PROM9</name>
<protein>
    <submittedName>
        <fullName evidence="1">Uncharacterized protein</fullName>
    </submittedName>
</protein>
<dbReference type="Proteomes" id="UP000002715">
    <property type="component" value="Chromosome"/>
</dbReference>
<dbReference type="RefSeq" id="WP_011376740.1">
    <property type="nucleotide sequence ID" value="NC_007577.1"/>
</dbReference>
<gene>
    <name evidence="1" type="ordered locus">PMT9312_1191</name>
</gene>
<reference evidence="2" key="1">
    <citation type="submission" date="2005-07" db="EMBL/GenBank/DDBJ databases">
        <title>Complete sequence of Prochlorococcus marinus str. MIT 9312.</title>
        <authorList>
            <consortium name="US DOE Joint Genome Institute"/>
            <person name="Copeland A."/>
            <person name="Lucas S."/>
            <person name="Lapidus A."/>
            <person name="Barry K."/>
            <person name="Detter J.C."/>
            <person name="Glavina T."/>
            <person name="Hammon N."/>
            <person name="Israni S."/>
            <person name="Pitluck S."/>
            <person name="Thiel J."/>
            <person name="Schmutz J."/>
            <person name="Larimer F."/>
            <person name="Land M."/>
            <person name="Kyrpides N."/>
            <person name="Lykidis A."/>
            <person name="Richardson P."/>
        </authorList>
    </citation>
    <scope>NUCLEOTIDE SEQUENCE [LARGE SCALE GENOMIC DNA]</scope>
    <source>
        <strain evidence="2">MIT 9312</strain>
    </source>
</reference>
<sequence>MIDKKKKKKKNIKFLNFLKDLSYKYKKEINNILDITIVEDDQLKLLKVKLHKGHKNLKCFLNKTVISSSQFKELYRYLSFADKEKITSKFNSYFSKNKEKYINLKKSNFSKLKFNNFNLKRLTPPTNFRSIQSLKKINQLITFSKFKSFLDEKAHKSYLGKLFTNFEIVKIIEKIKYKKYFSGSLNKKFTVIGDYKKIQFGNKKFLETFQEKISNYKFFSNLFDSQSTISINKPEYIAALYYSDHFLFITKLWKSSENILNVEKVIELPVPASVIGDDVVNNVDELIELSLDSFEVLDLKNPPILIVLSSSFFTIKSFKSDKSNEVSENDEIIQSKSPYLPQDTLIDIQKINDSIYNAIFTRKSLINGWIKALRKINYPVVGITTPGPHQIDFLRENKKIINELEIIIDIEFNSTTIFISNRDYELSSQKIPYGSTLYRKKELVESYFSRLIKSIKLLTDDIKMDFPETIYVSGFGLDDFDYKSQKLPYPFVRFSELNKTNFKFNKKDSEDLVTTEINSKLNTILGITSKCL</sequence>
<dbReference type="STRING" id="74546.PMT9312_1191"/>
<accession>Q31A45</accession>
<evidence type="ECO:0000313" key="2">
    <source>
        <dbReference type="Proteomes" id="UP000002715"/>
    </source>
</evidence>
<dbReference type="AlphaFoldDB" id="Q31A45"/>
<dbReference type="KEGG" id="pmi:PMT9312_1191"/>
<dbReference type="EMBL" id="CP000111">
    <property type="protein sequence ID" value="ABB50250.1"/>
    <property type="molecule type" value="Genomic_DNA"/>
</dbReference>
<evidence type="ECO:0000313" key="1">
    <source>
        <dbReference type="EMBL" id="ABB50250.1"/>
    </source>
</evidence>